<gene>
    <name evidence="2" type="ORF">R9X50_00274300</name>
</gene>
<feature type="region of interest" description="Disordered" evidence="1">
    <location>
        <begin position="263"/>
        <end position="391"/>
    </location>
</feature>
<feature type="compositionally biased region" description="Polar residues" evidence="1">
    <location>
        <begin position="372"/>
        <end position="391"/>
    </location>
</feature>
<dbReference type="AlphaFoldDB" id="A0AAQ3RB86"/>
<proteinExistence type="predicted"/>
<evidence type="ECO:0000313" key="3">
    <source>
        <dbReference type="Proteomes" id="UP001303373"/>
    </source>
</evidence>
<dbReference type="EMBL" id="CP138583">
    <property type="protein sequence ID" value="WPG99922.1"/>
    <property type="molecule type" value="Genomic_DNA"/>
</dbReference>
<name>A0AAQ3RB86_9PEZI</name>
<evidence type="ECO:0000313" key="2">
    <source>
        <dbReference type="EMBL" id="WPG99922.1"/>
    </source>
</evidence>
<feature type="compositionally biased region" description="Acidic residues" evidence="1">
    <location>
        <begin position="330"/>
        <end position="356"/>
    </location>
</feature>
<feature type="region of interest" description="Disordered" evidence="1">
    <location>
        <begin position="421"/>
        <end position="456"/>
    </location>
</feature>
<evidence type="ECO:0000256" key="1">
    <source>
        <dbReference type="SAM" id="MobiDB-lite"/>
    </source>
</evidence>
<keyword evidence="3" id="KW-1185">Reference proteome</keyword>
<sequence>MESCFQHGPCEALEHHASVTDGPQSDESLLDDATFDIVRELHGAWSSKASVSAYASIRDAILAKRDLVDTWITTVTSVARIAFPQGLDSDPEWNELFALAKRAELGDDDGCRNRKQRYNEANRQRNFALVAALWSPEVMYYYQWHVASQALMNLLRACAIRYPHFTSEFRPRLNHVLLERHCLGIVSNKAKTLCEAPLQPRRDFSLVLSCSNSLDPAVELQWTTSQNGHLSIDDHGTLLSAARPHHFHLYMLQKDRYGLLVARTDPPTLPSPQSGVELPVSPPPTANVSQFSTASSVVSEPPANRGQFRSPTPMECEMEDDSQSDSQSSNEDDDDDDSDSDDNENENDQNEDENDANDVLSDSPRIEHNAASAASGTPFSDITTPSNQSFSPQALEWNMDESTTLSPYISPHMTRLSNTPFYEPPSTPGTSKIPNAARTSMQERSTSTGSEHCSPRTVEWDMADPATAEAYAVLKNTLQTFADSMHDNESGDYPEANHASDMQESGQVLSLTDFEGGFEQLDLRACTIYETLTELRNRSSVSETKEFGGVLSIHSEPNSVGRRDSSHHSVDHRLEALHDHGDDSHSLLHQRPSMLRTLSSYPMPSTHLLPALILSSPAVRTTSRLTVEEHLHNRYRDTIVAYILDDAKSRDDEYHHELRSQWLHLNTSWAIVFTPSGSKLAPGRARSANEADVVFMSSIDFVTTSLEGQLFQKPVIIKEGFTDSGMHTTRTLALELQQLSDATTIQTTTFDYEQRDTVSIGIVERYIKGTQQGSRPKVLTFPNLTKSHRPLFTMLPRFRLLDHLIERARRVSANREQANTIDEISSSINFNVFGMPGAFSGARRSAINGTWIRILEGVSFWTIVSEHDADGNWEQHDNLDEDWELNGRAKFFILEQDDVLFIPPGVKVVYAIHSPVRCLMEGGIVWDDADIFSTLSSVLWTSTIQPDVQEPCLRHVPRLVVELASVVKQQLDRFRGDHSHDELLDILEQVMTATHAR</sequence>
<reference evidence="2 3" key="1">
    <citation type="submission" date="2023-11" db="EMBL/GenBank/DDBJ databases">
        <title>An acidophilic fungus is an integral part of prey digestion in a carnivorous sundew plant.</title>
        <authorList>
            <person name="Tsai I.J."/>
        </authorList>
    </citation>
    <scope>NUCLEOTIDE SEQUENCE [LARGE SCALE GENOMIC DNA]</scope>
    <source>
        <strain evidence="2">169a</strain>
    </source>
</reference>
<protein>
    <submittedName>
        <fullName evidence="2">Uncharacterized protein</fullName>
    </submittedName>
</protein>
<feature type="compositionally biased region" description="Polar residues" evidence="1">
    <location>
        <begin position="428"/>
        <end position="451"/>
    </location>
</feature>
<organism evidence="2 3">
    <name type="scientific">Acrodontium crateriforme</name>
    <dbReference type="NCBI Taxonomy" id="150365"/>
    <lineage>
        <taxon>Eukaryota</taxon>
        <taxon>Fungi</taxon>
        <taxon>Dikarya</taxon>
        <taxon>Ascomycota</taxon>
        <taxon>Pezizomycotina</taxon>
        <taxon>Dothideomycetes</taxon>
        <taxon>Dothideomycetidae</taxon>
        <taxon>Mycosphaerellales</taxon>
        <taxon>Teratosphaeriaceae</taxon>
        <taxon>Acrodontium</taxon>
    </lineage>
</organism>
<feature type="compositionally biased region" description="Polar residues" evidence="1">
    <location>
        <begin position="286"/>
        <end position="298"/>
    </location>
</feature>
<accession>A0AAQ3RB86</accession>
<dbReference type="Proteomes" id="UP001303373">
    <property type="component" value="Chromosome 4"/>
</dbReference>